<dbReference type="Gramene" id="LPERR11G11630.1">
    <property type="protein sequence ID" value="LPERR11G11630.1"/>
    <property type="gene ID" value="LPERR11G11630"/>
</dbReference>
<sequence>MGCSTSKLEPEDQLDAAAPAPAKPPGRRGAFDLFGRGGAGRRTKSSNIIAAGGDQRKNQQQENEGEELRQNKQQQQQADKIAATKGRELARSPGSPSFRYYCENNAFAVAVAAAAAVAEPKKERR</sequence>
<reference evidence="3" key="2">
    <citation type="submission" date="2013-12" db="EMBL/GenBank/DDBJ databases">
        <authorList>
            <person name="Yu Y."/>
            <person name="Lee S."/>
            <person name="de Baynast K."/>
            <person name="Wissotski M."/>
            <person name="Liu L."/>
            <person name="Talag J."/>
            <person name="Goicoechea J."/>
            <person name="Angelova A."/>
            <person name="Jetty R."/>
            <person name="Kudrna D."/>
            <person name="Golser W."/>
            <person name="Rivera L."/>
            <person name="Zhang J."/>
            <person name="Wing R."/>
        </authorList>
    </citation>
    <scope>NUCLEOTIDE SEQUENCE</scope>
</reference>
<keyword evidence="3" id="KW-1185">Reference proteome</keyword>
<dbReference type="EnsemblPlants" id="LPERR11G11630.1">
    <property type="protein sequence ID" value="LPERR11G11630.1"/>
    <property type="gene ID" value="LPERR11G11630"/>
</dbReference>
<feature type="region of interest" description="Disordered" evidence="1">
    <location>
        <begin position="1"/>
        <end position="96"/>
    </location>
</feature>
<dbReference type="Proteomes" id="UP000032180">
    <property type="component" value="Chromosome 11"/>
</dbReference>
<evidence type="ECO:0000256" key="1">
    <source>
        <dbReference type="SAM" id="MobiDB-lite"/>
    </source>
</evidence>
<proteinExistence type="predicted"/>
<accession>A0A0D9XSD9</accession>
<evidence type="ECO:0000313" key="3">
    <source>
        <dbReference type="Proteomes" id="UP000032180"/>
    </source>
</evidence>
<organism evidence="2 3">
    <name type="scientific">Leersia perrieri</name>
    <dbReference type="NCBI Taxonomy" id="77586"/>
    <lineage>
        <taxon>Eukaryota</taxon>
        <taxon>Viridiplantae</taxon>
        <taxon>Streptophyta</taxon>
        <taxon>Embryophyta</taxon>
        <taxon>Tracheophyta</taxon>
        <taxon>Spermatophyta</taxon>
        <taxon>Magnoliopsida</taxon>
        <taxon>Liliopsida</taxon>
        <taxon>Poales</taxon>
        <taxon>Poaceae</taxon>
        <taxon>BOP clade</taxon>
        <taxon>Oryzoideae</taxon>
        <taxon>Oryzeae</taxon>
        <taxon>Oryzinae</taxon>
        <taxon>Leersia</taxon>
    </lineage>
</organism>
<protein>
    <submittedName>
        <fullName evidence="2">Uncharacterized protein</fullName>
    </submittedName>
</protein>
<reference evidence="2" key="3">
    <citation type="submission" date="2015-04" db="UniProtKB">
        <authorList>
            <consortium name="EnsemblPlants"/>
        </authorList>
    </citation>
    <scope>IDENTIFICATION</scope>
</reference>
<dbReference type="HOGENOM" id="CLU_2088701_0_0_1"/>
<evidence type="ECO:0000313" key="2">
    <source>
        <dbReference type="EnsemblPlants" id="LPERR11G11630.1"/>
    </source>
</evidence>
<reference evidence="2 3" key="1">
    <citation type="submission" date="2012-08" db="EMBL/GenBank/DDBJ databases">
        <title>Oryza genome evolution.</title>
        <authorList>
            <person name="Wing R.A."/>
        </authorList>
    </citation>
    <scope>NUCLEOTIDE SEQUENCE</scope>
</reference>
<dbReference type="AlphaFoldDB" id="A0A0D9XSD9"/>
<name>A0A0D9XSD9_9ORYZ</name>